<dbReference type="AlphaFoldDB" id="A0AAD8AB96"/>
<feature type="region of interest" description="Disordered" evidence="1">
    <location>
        <begin position="75"/>
        <end position="95"/>
    </location>
</feature>
<reference evidence="2" key="2">
    <citation type="submission" date="2023-05" db="EMBL/GenBank/DDBJ databases">
        <authorList>
            <person name="Fouks B."/>
        </authorList>
    </citation>
    <scope>NUCLEOTIDE SEQUENCE</scope>
    <source>
        <strain evidence="2">Stay&amp;Tobe</strain>
        <tissue evidence="2">Testes</tissue>
    </source>
</reference>
<evidence type="ECO:0000313" key="3">
    <source>
        <dbReference type="Proteomes" id="UP001233999"/>
    </source>
</evidence>
<name>A0AAD8AB96_DIPPU</name>
<organism evidence="2 3">
    <name type="scientific">Diploptera punctata</name>
    <name type="common">Pacific beetle cockroach</name>
    <dbReference type="NCBI Taxonomy" id="6984"/>
    <lineage>
        <taxon>Eukaryota</taxon>
        <taxon>Metazoa</taxon>
        <taxon>Ecdysozoa</taxon>
        <taxon>Arthropoda</taxon>
        <taxon>Hexapoda</taxon>
        <taxon>Insecta</taxon>
        <taxon>Pterygota</taxon>
        <taxon>Neoptera</taxon>
        <taxon>Polyneoptera</taxon>
        <taxon>Dictyoptera</taxon>
        <taxon>Blattodea</taxon>
        <taxon>Blaberoidea</taxon>
        <taxon>Blaberidae</taxon>
        <taxon>Diplopterinae</taxon>
        <taxon>Diploptera</taxon>
    </lineage>
</organism>
<sequence>CHGESFYQPYHCSVTKWRFSTQASKRQLTRGSVPLASSHARDVGREESTCPEEETMGAAGAGVPLGAVLASSVVRTTTTTPLRGSRPNPRTSRLTVREATKQRDAIYRGGGSTTSRGRSGLYYSPPGTSYTIVERPTTAPTPGKHPRGTYLGSSTTFNNTRANHHHHHHPGTNGKKRPISPEQVLRMFGTAGPPVGSNKMPGGRRSAVSSPASSPHNLNMHQDLVVRTVNIGAAPLTPLMASASASRAARTPVSCLPTCASVTYTTRTLTSVL</sequence>
<reference evidence="2" key="1">
    <citation type="journal article" date="2023" name="IScience">
        <title>Live-bearing cockroach genome reveals convergent evolutionary mechanisms linked to viviparity in insects and beyond.</title>
        <authorList>
            <person name="Fouks B."/>
            <person name="Harrison M.C."/>
            <person name="Mikhailova A.A."/>
            <person name="Marchal E."/>
            <person name="English S."/>
            <person name="Carruthers M."/>
            <person name="Jennings E.C."/>
            <person name="Chiamaka E.L."/>
            <person name="Frigard R.A."/>
            <person name="Pippel M."/>
            <person name="Attardo G.M."/>
            <person name="Benoit J.B."/>
            <person name="Bornberg-Bauer E."/>
            <person name="Tobe S.S."/>
        </authorList>
    </citation>
    <scope>NUCLEOTIDE SEQUENCE</scope>
    <source>
        <strain evidence="2">Stay&amp;Tobe</strain>
    </source>
</reference>
<dbReference type="EMBL" id="JASPKZ010002301">
    <property type="protein sequence ID" value="KAJ9595940.1"/>
    <property type="molecule type" value="Genomic_DNA"/>
</dbReference>
<accession>A0AAD8AB96</accession>
<gene>
    <name evidence="2" type="ORF">L9F63_012833</name>
</gene>
<feature type="compositionally biased region" description="Basic residues" evidence="1">
    <location>
        <begin position="162"/>
        <end position="178"/>
    </location>
</feature>
<evidence type="ECO:0000256" key="1">
    <source>
        <dbReference type="SAM" id="MobiDB-lite"/>
    </source>
</evidence>
<feature type="region of interest" description="Disordered" evidence="1">
    <location>
        <begin position="107"/>
        <end position="178"/>
    </location>
</feature>
<feature type="non-terminal residue" evidence="2">
    <location>
        <position position="273"/>
    </location>
</feature>
<feature type="non-terminal residue" evidence="2">
    <location>
        <position position="1"/>
    </location>
</feature>
<feature type="compositionally biased region" description="Polar residues" evidence="1">
    <location>
        <begin position="151"/>
        <end position="161"/>
    </location>
</feature>
<proteinExistence type="predicted"/>
<protein>
    <submittedName>
        <fullName evidence="2">Uncharacterized protein</fullName>
    </submittedName>
</protein>
<comment type="caution">
    <text evidence="2">The sequence shown here is derived from an EMBL/GenBank/DDBJ whole genome shotgun (WGS) entry which is preliminary data.</text>
</comment>
<feature type="compositionally biased region" description="Basic and acidic residues" evidence="1">
    <location>
        <begin position="39"/>
        <end position="48"/>
    </location>
</feature>
<feature type="region of interest" description="Disordered" evidence="1">
    <location>
        <begin position="25"/>
        <end position="48"/>
    </location>
</feature>
<feature type="compositionally biased region" description="Low complexity" evidence="1">
    <location>
        <begin position="203"/>
        <end position="215"/>
    </location>
</feature>
<feature type="compositionally biased region" description="Polar residues" evidence="1">
    <location>
        <begin position="75"/>
        <end position="94"/>
    </location>
</feature>
<dbReference type="Proteomes" id="UP001233999">
    <property type="component" value="Unassembled WGS sequence"/>
</dbReference>
<keyword evidence="3" id="KW-1185">Reference proteome</keyword>
<feature type="region of interest" description="Disordered" evidence="1">
    <location>
        <begin position="193"/>
        <end position="217"/>
    </location>
</feature>
<evidence type="ECO:0000313" key="2">
    <source>
        <dbReference type="EMBL" id="KAJ9595940.1"/>
    </source>
</evidence>